<dbReference type="EMBL" id="PGOL01000571">
    <property type="protein sequence ID" value="PKI67946.1"/>
    <property type="molecule type" value="Genomic_DNA"/>
</dbReference>
<proteinExistence type="predicted"/>
<evidence type="ECO:0000256" key="1">
    <source>
        <dbReference type="SAM" id="MobiDB-lite"/>
    </source>
</evidence>
<name>A0A2I0KJI1_PUNGR</name>
<keyword evidence="3" id="KW-1185">Reference proteome</keyword>
<organism evidence="2 3">
    <name type="scientific">Punica granatum</name>
    <name type="common">Pomegranate</name>
    <dbReference type="NCBI Taxonomy" id="22663"/>
    <lineage>
        <taxon>Eukaryota</taxon>
        <taxon>Viridiplantae</taxon>
        <taxon>Streptophyta</taxon>
        <taxon>Embryophyta</taxon>
        <taxon>Tracheophyta</taxon>
        <taxon>Spermatophyta</taxon>
        <taxon>Magnoliopsida</taxon>
        <taxon>eudicotyledons</taxon>
        <taxon>Gunneridae</taxon>
        <taxon>Pentapetalae</taxon>
        <taxon>rosids</taxon>
        <taxon>malvids</taxon>
        <taxon>Myrtales</taxon>
        <taxon>Lythraceae</taxon>
        <taxon>Punica</taxon>
    </lineage>
</organism>
<reference evidence="2 3" key="1">
    <citation type="submission" date="2017-11" db="EMBL/GenBank/DDBJ databases">
        <title>De-novo sequencing of pomegranate (Punica granatum L.) genome.</title>
        <authorList>
            <person name="Akparov Z."/>
            <person name="Amiraslanov A."/>
            <person name="Hajiyeva S."/>
            <person name="Abbasov M."/>
            <person name="Kaur K."/>
            <person name="Hamwieh A."/>
            <person name="Solovyev V."/>
            <person name="Salamov A."/>
            <person name="Braich B."/>
            <person name="Kosarev P."/>
            <person name="Mahmoud A."/>
            <person name="Hajiyev E."/>
            <person name="Babayeva S."/>
            <person name="Izzatullayeva V."/>
            <person name="Mammadov A."/>
            <person name="Mammadov A."/>
            <person name="Sharifova S."/>
            <person name="Ojaghi J."/>
            <person name="Eynullazada K."/>
            <person name="Bayramov B."/>
            <person name="Abdulazimova A."/>
            <person name="Shahmuradov I."/>
        </authorList>
    </citation>
    <scope>NUCLEOTIDE SEQUENCE [LARGE SCALE GENOMIC DNA]</scope>
    <source>
        <strain evidence="3">cv. AG2017</strain>
        <tissue evidence="2">Leaf</tissue>
    </source>
</reference>
<gene>
    <name evidence="2" type="ORF">CRG98_011542</name>
</gene>
<comment type="caution">
    <text evidence="2">The sequence shown here is derived from an EMBL/GenBank/DDBJ whole genome shotgun (WGS) entry which is preliminary data.</text>
</comment>
<accession>A0A2I0KJI1</accession>
<dbReference type="AlphaFoldDB" id="A0A2I0KJI1"/>
<dbReference type="Proteomes" id="UP000233551">
    <property type="component" value="Unassembled WGS sequence"/>
</dbReference>
<evidence type="ECO:0000313" key="2">
    <source>
        <dbReference type="EMBL" id="PKI67946.1"/>
    </source>
</evidence>
<evidence type="ECO:0000313" key="3">
    <source>
        <dbReference type="Proteomes" id="UP000233551"/>
    </source>
</evidence>
<protein>
    <submittedName>
        <fullName evidence="2">Uncharacterized protein</fullName>
    </submittedName>
</protein>
<feature type="region of interest" description="Disordered" evidence="1">
    <location>
        <begin position="1"/>
        <end position="24"/>
    </location>
</feature>
<sequence length="57" mass="6040">MELPLRSKGVGREQGMVWGVGSPADLPTGEVARGFKGLRRPCQAGRLLVGEPPTRAP</sequence>